<comment type="caution">
    <text evidence="2">The sequence shown here is derived from an EMBL/GenBank/DDBJ whole genome shotgun (WGS) entry which is preliminary data.</text>
</comment>
<keyword evidence="3" id="KW-1185">Reference proteome</keyword>
<evidence type="ECO:0000313" key="3">
    <source>
        <dbReference type="Proteomes" id="UP001219525"/>
    </source>
</evidence>
<reference evidence="2" key="1">
    <citation type="submission" date="2023-03" db="EMBL/GenBank/DDBJ databases">
        <title>Massive genome expansion in bonnet fungi (Mycena s.s.) driven by repeated elements and novel gene families across ecological guilds.</title>
        <authorList>
            <consortium name="Lawrence Berkeley National Laboratory"/>
            <person name="Harder C.B."/>
            <person name="Miyauchi S."/>
            <person name="Viragh M."/>
            <person name="Kuo A."/>
            <person name="Thoen E."/>
            <person name="Andreopoulos B."/>
            <person name="Lu D."/>
            <person name="Skrede I."/>
            <person name="Drula E."/>
            <person name="Henrissat B."/>
            <person name="Morin E."/>
            <person name="Kohler A."/>
            <person name="Barry K."/>
            <person name="LaButti K."/>
            <person name="Morin E."/>
            <person name="Salamov A."/>
            <person name="Lipzen A."/>
            <person name="Mereny Z."/>
            <person name="Hegedus B."/>
            <person name="Baldrian P."/>
            <person name="Stursova M."/>
            <person name="Weitz H."/>
            <person name="Taylor A."/>
            <person name="Grigoriev I.V."/>
            <person name="Nagy L.G."/>
            <person name="Martin F."/>
            <person name="Kauserud H."/>
        </authorList>
    </citation>
    <scope>NUCLEOTIDE SEQUENCE</scope>
    <source>
        <strain evidence="2">9144</strain>
    </source>
</reference>
<organism evidence="2 3">
    <name type="scientific">Mycena pura</name>
    <dbReference type="NCBI Taxonomy" id="153505"/>
    <lineage>
        <taxon>Eukaryota</taxon>
        <taxon>Fungi</taxon>
        <taxon>Dikarya</taxon>
        <taxon>Basidiomycota</taxon>
        <taxon>Agaricomycotina</taxon>
        <taxon>Agaricomycetes</taxon>
        <taxon>Agaricomycetidae</taxon>
        <taxon>Agaricales</taxon>
        <taxon>Marasmiineae</taxon>
        <taxon>Mycenaceae</taxon>
        <taxon>Mycena</taxon>
    </lineage>
</organism>
<accession>A0AAD6US06</accession>
<dbReference type="Proteomes" id="UP001219525">
    <property type="component" value="Unassembled WGS sequence"/>
</dbReference>
<protein>
    <submittedName>
        <fullName evidence="2">Uncharacterized protein</fullName>
    </submittedName>
</protein>
<dbReference type="EMBL" id="JARJCW010000131">
    <property type="protein sequence ID" value="KAJ7191587.1"/>
    <property type="molecule type" value="Genomic_DNA"/>
</dbReference>
<gene>
    <name evidence="2" type="ORF">GGX14DRAFT_407099</name>
</gene>
<sequence>MSPYSSPLARSQASNKALILMAQDFLSAPAGVFNHLRQHRARLLARRRHGHEATTCARSLFPSHRSAKKKQGTEGDVIDVESDSEHGGDGEDDAGTFGGTCSRPVVVKYPCTLVYPQGREGPWNLNSLFRPSVADFFCACPLTGASLRGGVGSTTSWMVGTIPICFPASVIESGPSRRLLVNCDMARMGEGIDSRTPAPVTGYVIGTPSENGGTAMEGVSTASAQPHATSREIAALRHEVSDPALISDTLVAPMERHGSSRPTVCGRGDSAARRHEVQTSAAHEKRHKSLRIHCALDDSAANPKRLESGLPVDNSAAERLEMSSLETVDDSAAIHSRWSRELADGMPVGQLISRAVCGELGDGTYLPKCWSTTLAATVARTLVMVDKAAEAVAPNLPVVAGVDTGPGKTEGAYVIHDSGIKLKQKFDMVDWNDLLEIEDQLGPIPSCWTGPMTGADSQKFELPILEYGSKDWRDLFLPGVTAEEFDSDFESSTTLETLSSDGDPVIFCGMSRIKTTHSEGSDPEPPKRRNKSSKPSGHSKLGALHHKAKKNRANSSSYGRSQRQ</sequence>
<feature type="compositionally biased region" description="Basic residues" evidence="1">
    <location>
        <begin position="543"/>
        <end position="552"/>
    </location>
</feature>
<evidence type="ECO:0000313" key="2">
    <source>
        <dbReference type="EMBL" id="KAJ7191587.1"/>
    </source>
</evidence>
<feature type="compositionally biased region" description="Basic and acidic residues" evidence="1">
    <location>
        <begin position="516"/>
        <end position="527"/>
    </location>
</feature>
<proteinExistence type="predicted"/>
<feature type="region of interest" description="Disordered" evidence="1">
    <location>
        <begin position="514"/>
        <end position="564"/>
    </location>
</feature>
<dbReference type="AlphaFoldDB" id="A0AAD6US06"/>
<feature type="compositionally biased region" description="Polar residues" evidence="1">
    <location>
        <begin position="553"/>
        <end position="564"/>
    </location>
</feature>
<evidence type="ECO:0000256" key="1">
    <source>
        <dbReference type="SAM" id="MobiDB-lite"/>
    </source>
</evidence>
<feature type="region of interest" description="Disordered" evidence="1">
    <location>
        <begin position="58"/>
        <end position="97"/>
    </location>
</feature>
<name>A0AAD6US06_9AGAR</name>